<dbReference type="SUPFAM" id="SSF47938">
    <property type="entry name" value="Functional domain of the splicing factor Prp18"/>
    <property type="match status" value="1"/>
</dbReference>
<gene>
    <name evidence="5" type="primary">DML1</name>
    <name evidence="5" type="ORF">N0V89_000813</name>
</gene>
<dbReference type="GO" id="GO:0005681">
    <property type="term" value="C:spliceosomal complex"/>
    <property type="evidence" value="ECO:0007669"/>
    <property type="project" value="InterPro"/>
</dbReference>
<dbReference type="Gene3D" id="4.10.280.110">
    <property type="entry name" value="Pre-mRNA processing factor 4 domain"/>
    <property type="match status" value="1"/>
</dbReference>
<dbReference type="Pfam" id="PF14881">
    <property type="entry name" value="Tubulin_3"/>
    <property type="match status" value="1"/>
</dbReference>
<evidence type="ECO:0000313" key="6">
    <source>
        <dbReference type="Proteomes" id="UP001140513"/>
    </source>
</evidence>
<proteinExistence type="predicted"/>
<feature type="region of interest" description="Disordered" evidence="1">
    <location>
        <begin position="1"/>
        <end position="122"/>
    </location>
</feature>
<keyword evidence="6" id="KW-1185">Reference proteome</keyword>
<dbReference type="Gene3D" id="3.40.50.1440">
    <property type="entry name" value="Tubulin/FtsZ, GTPase domain"/>
    <property type="match status" value="1"/>
</dbReference>
<reference evidence="5" key="1">
    <citation type="submission" date="2022-10" db="EMBL/GenBank/DDBJ databases">
        <title>Tapping the CABI collections for fungal endophytes: first genome assemblies for Collariella, Neodidymelliopsis, Ascochyta clinopodiicola, Didymella pomorum, Didymosphaeria variabile, Neocosmospora piperis and Neocucurbitaria cava.</title>
        <authorList>
            <person name="Hill R."/>
        </authorList>
    </citation>
    <scope>NUCLEOTIDE SEQUENCE</scope>
    <source>
        <strain evidence="5">IMI 356815</strain>
    </source>
</reference>
<dbReference type="GO" id="GO:0007005">
    <property type="term" value="P:mitochondrion organization"/>
    <property type="evidence" value="ECO:0007669"/>
    <property type="project" value="InterPro"/>
</dbReference>
<dbReference type="SUPFAM" id="SSF158230">
    <property type="entry name" value="PRP4-like"/>
    <property type="match status" value="1"/>
</dbReference>
<dbReference type="InterPro" id="IPR029209">
    <property type="entry name" value="DML1/Misato_tubulin"/>
</dbReference>
<dbReference type="GO" id="GO:0008380">
    <property type="term" value="P:RNA splicing"/>
    <property type="evidence" value="ECO:0007669"/>
    <property type="project" value="InterPro"/>
</dbReference>
<dbReference type="InterPro" id="IPR036285">
    <property type="entry name" value="PRP4-like_sf"/>
</dbReference>
<dbReference type="InterPro" id="IPR049942">
    <property type="entry name" value="DML1/Misato"/>
</dbReference>
<dbReference type="InterPro" id="IPR036525">
    <property type="entry name" value="Tubulin/FtsZ_GTPase_sf"/>
</dbReference>
<dbReference type="RefSeq" id="XP_056076455.1">
    <property type="nucleotide sequence ID" value="XM_056209633.1"/>
</dbReference>
<feature type="compositionally biased region" description="Basic and acidic residues" evidence="1">
    <location>
        <begin position="66"/>
        <end position="88"/>
    </location>
</feature>
<dbReference type="OrthoDB" id="271881at2759"/>
<dbReference type="Pfam" id="PF02840">
    <property type="entry name" value="Prp18"/>
    <property type="match status" value="1"/>
</dbReference>
<name>A0A9W8XVD2_9PLEO</name>
<feature type="compositionally biased region" description="Basic and acidic residues" evidence="1">
    <location>
        <begin position="19"/>
        <end position="32"/>
    </location>
</feature>
<evidence type="ECO:0000256" key="1">
    <source>
        <dbReference type="SAM" id="MobiDB-lite"/>
    </source>
</evidence>
<dbReference type="InterPro" id="IPR004098">
    <property type="entry name" value="Prp18"/>
</dbReference>
<evidence type="ECO:0000259" key="3">
    <source>
        <dbReference type="Pfam" id="PF08799"/>
    </source>
</evidence>
<dbReference type="Gene3D" id="1.20.940.10">
    <property type="entry name" value="Functional domain of the splicing factor Prp18"/>
    <property type="match status" value="1"/>
</dbReference>
<dbReference type="Proteomes" id="UP001140513">
    <property type="component" value="Unassembled WGS sequence"/>
</dbReference>
<sequence length="798" mass="90361">MNLASLINKAKQKAPPTESSDKKFLSRKELEAQRQAAYHAEQEAAEKARQNKLTRKRKAEEEETAREEARREKQRKFAEESRRMRREETEEEECRRRKRLGLPDLPPKKANGEEDGTPIPEDEDIADEELLGKLRALEEPVMLFGETHKQRLKRYKKRVGADSLKATMTDGPIPTTLQLVPEKDMKVELTLPKDKNGREFLFRQLASYFTMVLQEWETTLSRRTVEVKNSYPGKQAYSAMVQARENLRPLFKKMEQYDLPDSILEPVVEIVHAAQERRYVDANDGYLRLSIGKAAWPIGVTMESYFTYPPEEESPVNHDIHFRAGIAPDGSDTFTPRALIYDLKGAFGSMKKVNALYEPEEDVNIDRSSVWPSKPIVQRSAPIQPSSYQTHLDAGLDPPQLTTSTVRYWSDYSRVFYHPRSLTQLSEFEVNDGLMPFEKWHVGMELFEKLERDVDLVDRDLRPFAEECDGMQSIQIFTGVDDAWGGWASGWLERLRDEYGKLSIWTWGLGDQGGNTTTPRERRLQQIENSAHSLHILAEQSSVYIPIPNVPIRTPSYLSLSCTSPWYVGALQAVALESMTISSRLRSALGGRGTLQDIEATFNSTGKRRVAKLELSVADPDVLSEQASAQIAQAEKAGSITSRQTSEADEQLTSFDIDAFTIDYKIGASRPTKREHVFGRVEAARGDWNVIEDRDPHDRFGDGPALQRFAAPLLFPLLDSFPASLFNIGTGEGRKIAVRSGLTTSTAVADQVRAVEQIVRRMHMVGIDERETICNGLQTMAEEYDEGWDSGSDSDEDD</sequence>
<dbReference type="PANTHER" id="PTHR13391">
    <property type="entry name" value="MITOCHONDRIAL DISTRIBUTION REGULATOR MISATO"/>
    <property type="match status" value="1"/>
</dbReference>
<feature type="compositionally biased region" description="Basic and acidic residues" evidence="1">
    <location>
        <begin position="40"/>
        <end position="49"/>
    </location>
</feature>
<feature type="domain" description="Prp18" evidence="2">
    <location>
        <begin position="207"/>
        <end position="303"/>
    </location>
</feature>
<feature type="domain" description="Pre-mRNA processing factor 4 (PRP4)-like" evidence="3">
    <location>
        <begin position="133"/>
        <end position="157"/>
    </location>
</feature>
<evidence type="ECO:0000259" key="4">
    <source>
        <dbReference type="Pfam" id="PF14881"/>
    </source>
</evidence>
<evidence type="ECO:0000313" key="5">
    <source>
        <dbReference type="EMBL" id="KAJ4360253.1"/>
    </source>
</evidence>
<dbReference type="PANTHER" id="PTHR13391:SF0">
    <property type="entry name" value="PROTEIN MISATO HOMOLOG 1"/>
    <property type="match status" value="1"/>
</dbReference>
<feature type="domain" description="DML1/Misato tubulin" evidence="4">
    <location>
        <begin position="398"/>
        <end position="585"/>
    </location>
</feature>
<protein>
    <submittedName>
        <fullName evidence="5">MtDNA inheritance, partitioning of the mitochondrial organelle</fullName>
    </submittedName>
</protein>
<comment type="caution">
    <text evidence="5">The sequence shown here is derived from an EMBL/GenBank/DDBJ whole genome shotgun (WGS) entry which is preliminary data.</text>
</comment>
<dbReference type="GeneID" id="80904343"/>
<dbReference type="InterPro" id="IPR014906">
    <property type="entry name" value="PRP4-like"/>
</dbReference>
<dbReference type="GO" id="GO:0005739">
    <property type="term" value="C:mitochondrion"/>
    <property type="evidence" value="ECO:0007669"/>
    <property type="project" value="UniProtKB-SubCell"/>
</dbReference>
<dbReference type="EMBL" id="JAPEUX010000001">
    <property type="protein sequence ID" value="KAJ4360253.1"/>
    <property type="molecule type" value="Genomic_DNA"/>
</dbReference>
<evidence type="ECO:0000259" key="2">
    <source>
        <dbReference type="Pfam" id="PF02840"/>
    </source>
</evidence>
<organism evidence="5 6">
    <name type="scientific">Didymosphaeria variabile</name>
    <dbReference type="NCBI Taxonomy" id="1932322"/>
    <lineage>
        <taxon>Eukaryota</taxon>
        <taxon>Fungi</taxon>
        <taxon>Dikarya</taxon>
        <taxon>Ascomycota</taxon>
        <taxon>Pezizomycotina</taxon>
        <taxon>Dothideomycetes</taxon>
        <taxon>Pleosporomycetidae</taxon>
        <taxon>Pleosporales</taxon>
        <taxon>Massarineae</taxon>
        <taxon>Didymosphaeriaceae</taxon>
        <taxon>Didymosphaeria</taxon>
    </lineage>
</organism>
<dbReference type="SUPFAM" id="SSF52490">
    <property type="entry name" value="Tubulin nucleotide-binding domain-like"/>
    <property type="match status" value="1"/>
</dbReference>
<feature type="compositionally biased region" description="Acidic residues" evidence="1">
    <location>
        <begin position="113"/>
        <end position="122"/>
    </location>
</feature>
<dbReference type="Pfam" id="PF08799">
    <property type="entry name" value="PRP4"/>
    <property type="match status" value="1"/>
</dbReference>
<dbReference type="AlphaFoldDB" id="A0A9W8XVD2"/>
<accession>A0A9W8XVD2</accession>